<dbReference type="RefSeq" id="WP_201659203.1">
    <property type="nucleotide sequence ID" value="NZ_JAEQNC010000007.1"/>
</dbReference>
<dbReference type="Proteomes" id="UP000633219">
    <property type="component" value="Unassembled WGS sequence"/>
</dbReference>
<keyword evidence="2" id="KW-0805">Transcription regulation</keyword>
<dbReference type="GO" id="GO:0003677">
    <property type="term" value="F:DNA binding"/>
    <property type="evidence" value="ECO:0007669"/>
    <property type="project" value="UniProtKB-KW"/>
</dbReference>
<feature type="domain" description="RNA polymerase sigma-70 region 2" evidence="6">
    <location>
        <begin position="20"/>
        <end position="87"/>
    </location>
</feature>
<dbReference type="PANTHER" id="PTHR43133:SF8">
    <property type="entry name" value="RNA POLYMERASE SIGMA FACTOR HI_1459-RELATED"/>
    <property type="match status" value="1"/>
</dbReference>
<evidence type="ECO:0000313" key="9">
    <source>
        <dbReference type="Proteomes" id="UP000633219"/>
    </source>
</evidence>
<keyword evidence="9" id="KW-1185">Reference proteome</keyword>
<dbReference type="InterPro" id="IPR036388">
    <property type="entry name" value="WH-like_DNA-bd_sf"/>
</dbReference>
<name>A0A937CLG8_9HYPH</name>
<organism evidence="8 9">
    <name type="scientific">Rhizobium setariae</name>
    <dbReference type="NCBI Taxonomy" id="2801340"/>
    <lineage>
        <taxon>Bacteria</taxon>
        <taxon>Pseudomonadati</taxon>
        <taxon>Pseudomonadota</taxon>
        <taxon>Alphaproteobacteria</taxon>
        <taxon>Hyphomicrobiales</taxon>
        <taxon>Rhizobiaceae</taxon>
        <taxon>Rhizobium/Agrobacterium group</taxon>
        <taxon>Rhizobium</taxon>
    </lineage>
</organism>
<protein>
    <submittedName>
        <fullName evidence="8">Sigma-70 family RNA polymerase sigma factor</fullName>
    </submittedName>
</protein>
<dbReference type="PANTHER" id="PTHR43133">
    <property type="entry name" value="RNA POLYMERASE ECF-TYPE SIGMA FACTO"/>
    <property type="match status" value="1"/>
</dbReference>
<evidence type="ECO:0000313" key="8">
    <source>
        <dbReference type="EMBL" id="MBL0373175.1"/>
    </source>
</evidence>
<evidence type="ECO:0000256" key="3">
    <source>
        <dbReference type="ARBA" id="ARBA00023082"/>
    </source>
</evidence>
<keyword evidence="5" id="KW-0804">Transcription</keyword>
<reference evidence="8" key="1">
    <citation type="submission" date="2021-01" db="EMBL/GenBank/DDBJ databases">
        <title>Rhizobium sp. strain KVB221 16S ribosomal RNA gene Genome sequencing and assembly.</title>
        <authorList>
            <person name="Kang M."/>
        </authorList>
    </citation>
    <scope>NUCLEOTIDE SEQUENCE</scope>
    <source>
        <strain evidence="8">KVB221</strain>
    </source>
</reference>
<dbReference type="Gene3D" id="1.10.10.10">
    <property type="entry name" value="Winged helix-like DNA-binding domain superfamily/Winged helix DNA-binding domain"/>
    <property type="match status" value="1"/>
</dbReference>
<evidence type="ECO:0000259" key="6">
    <source>
        <dbReference type="Pfam" id="PF04542"/>
    </source>
</evidence>
<proteinExistence type="inferred from homology"/>
<evidence type="ECO:0000259" key="7">
    <source>
        <dbReference type="Pfam" id="PF08281"/>
    </source>
</evidence>
<dbReference type="SUPFAM" id="SSF88659">
    <property type="entry name" value="Sigma3 and sigma4 domains of RNA polymerase sigma factors"/>
    <property type="match status" value="1"/>
</dbReference>
<sequence length="173" mass="19877">MEPELIRRASHGDRLAFGQLVEMHYDFIHAAAWKWTRNRADAEDVAQDVCVRLANAIRGFRGEGRFRTWLYTLVLNAVRDLARKSQRDRRNAAEWSLDPSMHSEPMHEEDMQELWTAVQTLSPKQRDAVMLVYAEGLGHGEAADVLGCSESTVSWHLHEARKRLRTILGREVA</sequence>
<dbReference type="InterPro" id="IPR039425">
    <property type="entry name" value="RNA_pol_sigma-70-like"/>
</dbReference>
<dbReference type="GO" id="GO:0006352">
    <property type="term" value="P:DNA-templated transcription initiation"/>
    <property type="evidence" value="ECO:0007669"/>
    <property type="project" value="InterPro"/>
</dbReference>
<dbReference type="InterPro" id="IPR013325">
    <property type="entry name" value="RNA_pol_sigma_r2"/>
</dbReference>
<evidence type="ECO:0000256" key="4">
    <source>
        <dbReference type="ARBA" id="ARBA00023125"/>
    </source>
</evidence>
<dbReference type="EMBL" id="JAEQNC010000007">
    <property type="protein sequence ID" value="MBL0373175.1"/>
    <property type="molecule type" value="Genomic_DNA"/>
</dbReference>
<dbReference type="InterPro" id="IPR014284">
    <property type="entry name" value="RNA_pol_sigma-70_dom"/>
</dbReference>
<dbReference type="InterPro" id="IPR013324">
    <property type="entry name" value="RNA_pol_sigma_r3/r4-like"/>
</dbReference>
<feature type="domain" description="RNA polymerase sigma factor 70 region 4 type 2" evidence="7">
    <location>
        <begin position="112"/>
        <end position="164"/>
    </location>
</feature>
<dbReference type="InterPro" id="IPR007627">
    <property type="entry name" value="RNA_pol_sigma70_r2"/>
</dbReference>
<evidence type="ECO:0000256" key="5">
    <source>
        <dbReference type="ARBA" id="ARBA00023163"/>
    </source>
</evidence>
<comment type="similarity">
    <text evidence="1">Belongs to the sigma-70 factor family. ECF subfamily.</text>
</comment>
<gene>
    <name evidence="8" type="ORF">JJB09_14155</name>
</gene>
<dbReference type="GO" id="GO:0016987">
    <property type="term" value="F:sigma factor activity"/>
    <property type="evidence" value="ECO:0007669"/>
    <property type="project" value="UniProtKB-KW"/>
</dbReference>
<dbReference type="SUPFAM" id="SSF88946">
    <property type="entry name" value="Sigma2 domain of RNA polymerase sigma factors"/>
    <property type="match status" value="1"/>
</dbReference>
<accession>A0A937CLG8</accession>
<dbReference type="Gene3D" id="1.10.1740.10">
    <property type="match status" value="1"/>
</dbReference>
<dbReference type="Pfam" id="PF08281">
    <property type="entry name" value="Sigma70_r4_2"/>
    <property type="match status" value="1"/>
</dbReference>
<comment type="caution">
    <text evidence="8">The sequence shown here is derived from an EMBL/GenBank/DDBJ whole genome shotgun (WGS) entry which is preliminary data.</text>
</comment>
<dbReference type="NCBIfam" id="TIGR02937">
    <property type="entry name" value="sigma70-ECF"/>
    <property type="match status" value="1"/>
</dbReference>
<keyword evidence="4" id="KW-0238">DNA-binding</keyword>
<evidence type="ECO:0000256" key="1">
    <source>
        <dbReference type="ARBA" id="ARBA00010641"/>
    </source>
</evidence>
<evidence type="ECO:0000256" key="2">
    <source>
        <dbReference type="ARBA" id="ARBA00023015"/>
    </source>
</evidence>
<dbReference type="AlphaFoldDB" id="A0A937CLG8"/>
<dbReference type="Pfam" id="PF04542">
    <property type="entry name" value="Sigma70_r2"/>
    <property type="match status" value="1"/>
</dbReference>
<keyword evidence="3" id="KW-0731">Sigma factor</keyword>
<dbReference type="CDD" id="cd06171">
    <property type="entry name" value="Sigma70_r4"/>
    <property type="match status" value="1"/>
</dbReference>
<dbReference type="InterPro" id="IPR013249">
    <property type="entry name" value="RNA_pol_sigma70_r4_t2"/>
</dbReference>